<dbReference type="Proteomes" id="UP000008461">
    <property type="component" value="Chromosome"/>
</dbReference>
<evidence type="ECO:0000313" key="9">
    <source>
        <dbReference type="Proteomes" id="UP000008461"/>
    </source>
</evidence>
<reference key="2">
    <citation type="submission" date="2011-04" db="EMBL/GenBank/DDBJ databases">
        <title>Complete sequence of chromosome of Haliscomenobacter hydrossis DSM 1100.</title>
        <authorList>
            <consortium name="US DOE Joint Genome Institute (JGI-PGF)"/>
            <person name="Lucas S."/>
            <person name="Han J."/>
            <person name="Lapidus A."/>
            <person name="Bruce D."/>
            <person name="Goodwin L."/>
            <person name="Pitluck S."/>
            <person name="Peters L."/>
            <person name="Kyrpides N."/>
            <person name="Mavromatis K."/>
            <person name="Ivanova N."/>
            <person name="Ovchinnikova G."/>
            <person name="Pagani I."/>
            <person name="Daligault H."/>
            <person name="Detter J.C."/>
            <person name="Han C."/>
            <person name="Land M."/>
            <person name="Hauser L."/>
            <person name="Markowitz V."/>
            <person name="Cheng J.-F."/>
            <person name="Hugenholtz P."/>
            <person name="Woyke T."/>
            <person name="Wu D."/>
            <person name="Verbarg S."/>
            <person name="Frueling A."/>
            <person name="Brambilla E."/>
            <person name="Klenk H.-P."/>
            <person name="Eisen J.A."/>
        </authorList>
    </citation>
    <scope>NUCLEOTIDE SEQUENCE</scope>
    <source>
        <strain>DSM 1100</strain>
    </source>
</reference>
<dbReference type="eggNOG" id="COG0723">
    <property type="taxonomic scope" value="Bacteria"/>
</dbReference>
<dbReference type="KEGG" id="hhy:Halhy_6501"/>
<dbReference type="PANTHER" id="PTHR10134">
    <property type="entry name" value="CYTOCHROME B-C1 COMPLEX SUBUNIT RIESKE, MITOCHONDRIAL"/>
    <property type="match status" value="1"/>
</dbReference>
<dbReference type="HOGENOM" id="CLU_055690_1_2_10"/>
<dbReference type="STRING" id="760192.Halhy_6501"/>
<dbReference type="EMBL" id="CP002691">
    <property type="protein sequence ID" value="AEE54317.1"/>
    <property type="molecule type" value="Genomic_DNA"/>
</dbReference>
<name>F4KSG6_HALH1</name>
<dbReference type="GO" id="GO:0046872">
    <property type="term" value="F:metal ion binding"/>
    <property type="evidence" value="ECO:0007669"/>
    <property type="project" value="UniProtKB-KW"/>
</dbReference>
<reference evidence="8 9" key="1">
    <citation type="journal article" date="2011" name="Stand. Genomic Sci.">
        <title>Complete genome sequence of Haliscomenobacter hydrossis type strain (O).</title>
        <authorList>
            <consortium name="US DOE Joint Genome Institute (JGI-PGF)"/>
            <person name="Daligault H."/>
            <person name="Lapidus A."/>
            <person name="Zeytun A."/>
            <person name="Nolan M."/>
            <person name="Lucas S."/>
            <person name="Del Rio T.G."/>
            <person name="Tice H."/>
            <person name="Cheng J.F."/>
            <person name="Tapia R."/>
            <person name="Han C."/>
            <person name="Goodwin L."/>
            <person name="Pitluck S."/>
            <person name="Liolios K."/>
            <person name="Pagani I."/>
            <person name="Ivanova N."/>
            <person name="Huntemann M."/>
            <person name="Mavromatis K."/>
            <person name="Mikhailova N."/>
            <person name="Pati A."/>
            <person name="Chen A."/>
            <person name="Palaniappan K."/>
            <person name="Land M."/>
            <person name="Hauser L."/>
            <person name="Brambilla E.M."/>
            <person name="Rohde M."/>
            <person name="Verbarg S."/>
            <person name="Goker M."/>
            <person name="Bristow J."/>
            <person name="Eisen J.A."/>
            <person name="Markowitz V."/>
            <person name="Hugenholtz P."/>
            <person name="Kyrpides N.C."/>
            <person name="Klenk H.P."/>
            <person name="Woyke T."/>
        </authorList>
    </citation>
    <scope>NUCLEOTIDE SEQUENCE [LARGE SCALE GENOMIC DNA]</scope>
    <source>
        <strain evidence="9">ATCC 27775 / DSM 1100 / LMG 10767 / O</strain>
    </source>
</reference>
<dbReference type="RefSeq" id="WP_013768834.1">
    <property type="nucleotide sequence ID" value="NC_015510.1"/>
</dbReference>
<proteinExistence type="predicted"/>
<dbReference type="GO" id="GO:0051537">
    <property type="term" value="F:2 iron, 2 sulfur cluster binding"/>
    <property type="evidence" value="ECO:0007669"/>
    <property type="project" value="UniProtKB-KW"/>
</dbReference>
<evidence type="ECO:0000256" key="1">
    <source>
        <dbReference type="ARBA" id="ARBA00022714"/>
    </source>
</evidence>
<dbReference type="PRINTS" id="PR00162">
    <property type="entry name" value="RIESKE"/>
</dbReference>
<protein>
    <submittedName>
        <fullName evidence="8">Rieske (2Fe-2S) iron-sulfur domain protein</fullName>
    </submittedName>
</protein>
<evidence type="ECO:0000313" key="8">
    <source>
        <dbReference type="EMBL" id="AEE54317.1"/>
    </source>
</evidence>
<evidence type="ECO:0000256" key="6">
    <source>
        <dbReference type="ARBA" id="ARBA00034078"/>
    </source>
</evidence>
<dbReference type="Pfam" id="PF00355">
    <property type="entry name" value="Rieske"/>
    <property type="match status" value="1"/>
</dbReference>
<comment type="cofactor">
    <cofactor evidence="6">
        <name>[2Fe-2S] cluster</name>
        <dbReference type="ChEBI" id="CHEBI:190135"/>
    </cofactor>
</comment>
<feature type="domain" description="Rieske" evidence="7">
    <location>
        <begin position="49"/>
        <end position="140"/>
    </location>
</feature>
<dbReference type="AlphaFoldDB" id="F4KSG6"/>
<gene>
    <name evidence="8" type="ordered locus">Halhy_6501</name>
</gene>
<dbReference type="InterPro" id="IPR014349">
    <property type="entry name" value="Rieske_Fe-S_prot"/>
</dbReference>
<evidence type="ECO:0000259" key="7">
    <source>
        <dbReference type="PROSITE" id="PS51296"/>
    </source>
</evidence>
<dbReference type="PROSITE" id="PS51257">
    <property type="entry name" value="PROKAR_LIPOPROTEIN"/>
    <property type="match status" value="1"/>
</dbReference>
<evidence type="ECO:0000256" key="4">
    <source>
        <dbReference type="ARBA" id="ARBA00023014"/>
    </source>
</evidence>
<keyword evidence="5" id="KW-1015">Disulfide bond</keyword>
<dbReference type="GO" id="GO:0016020">
    <property type="term" value="C:membrane"/>
    <property type="evidence" value="ECO:0007669"/>
    <property type="project" value="InterPro"/>
</dbReference>
<dbReference type="InterPro" id="IPR017941">
    <property type="entry name" value="Rieske_2Fe-2S"/>
</dbReference>
<dbReference type="Gene3D" id="2.102.10.10">
    <property type="entry name" value="Rieske [2Fe-2S] iron-sulphur domain"/>
    <property type="match status" value="1"/>
</dbReference>
<dbReference type="OrthoDB" id="165343at2"/>
<dbReference type="SUPFAM" id="SSF50022">
    <property type="entry name" value="ISP domain"/>
    <property type="match status" value="1"/>
</dbReference>
<accession>F4KSG6</accession>
<keyword evidence="1" id="KW-0001">2Fe-2S</keyword>
<evidence type="ECO:0000256" key="3">
    <source>
        <dbReference type="ARBA" id="ARBA00023004"/>
    </source>
</evidence>
<organism evidence="8 9">
    <name type="scientific">Haliscomenobacter hydrossis (strain ATCC 27775 / DSM 1100 / LMG 10767 / O)</name>
    <dbReference type="NCBI Taxonomy" id="760192"/>
    <lineage>
        <taxon>Bacteria</taxon>
        <taxon>Pseudomonadati</taxon>
        <taxon>Bacteroidota</taxon>
        <taxon>Saprospiria</taxon>
        <taxon>Saprospirales</taxon>
        <taxon>Haliscomenobacteraceae</taxon>
        <taxon>Haliscomenobacter</taxon>
    </lineage>
</organism>
<evidence type="ECO:0000256" key="2">
    <source>
        <dbReference type="ARBA" id="ARBA00022723"/>
    </source>
</evidence>
<keyword evidence="3" id="KW-0408">Iron</keyword>
<keyword evidence="2" id="KW-0479">Metal-binding</keyword>
<dbReference type="InterPro" id="IPR036922">
    <property type="entry name" value="Rieske_2Fe-2S_sf"/>
</dbReference>
<keyword evidence="4" id="KW-0411">Iron-sulfur</keyword>
<sequence>MDRKEFMSLLGLTVGGTVALSCLGGCAKESGVTPGGSTGGSGVDFTLNLSDAGNAALTNNGGFLIKDGVIVARTTAGAYIAVAAACTHQGTLLQFQGNNQRFYCPNHGSTFSESGGVLNGPASSSLKQYKTELSGTNLRVFS</sequence>
<keyword evidence="9" id="KW-1185">Reference proteome</keyword>
<dbReference type="PROSITE" id="PS51296">
    <property type="entry name" value="RIESKE"/>
    <property type="match status" value="1"/>
</dbReference>
<evidence type="ECO:0000256" key="5">
    <source>
        <dbReference type="ARBA" id="ARBA00023157"/>
    </source>
</evidence>
<dbReference type="InterPro" id="IPR005805">
    <property type="entry name" value="Rieske_Fe-S_prot_C"/>
</dbReference>